<dbReference type="GO" id="GO:0004930">
    <property type="term" value="F:G protein-coupled receptor activity"/>
    <property type="evidence" value="ECO:0007669"/>
    <property type="project" value="UniProtKB-KW"/>
</dbReference>
<keyword evidence="3 10" id="KW-0812">Transmembrane</keyword>
<dbReference type="CDD" id="cd13954">
    <property type="entry name" value="7tmA_OR"/>
    <property type="match status" value="1"/>
</dbReference>
<keyword evidence="9" id="KW-0807">Transducer</keyword>
<keyword evidence="7 10" id="KW-0472">Membrane</keyword>
<evidence type="ECO:0000256" key="1">
    <source>
        <dbReference type="ARBA" id="ARBA00004651"/>
    </source>
</evidence>
<dbReference type="PRINTS" id="PR00245">
    <property type="entry name" value="OLFACTORYR"/>
</dbReference>
<dbReference type="FunFam" id="1.20.1070.10:FF:000268">
    <property type="entry name" value="Putative olfactory receptor 2I1"/>
    <property type="match status" value="1"/>
</dbReference>
<evidence type="ECO:0000313" key="13">
    <source>
        <dbReference type="Proteomes" id="UP000824782"/>
    </source>
</evidence>
<feature type="transmembrane region" description="Helical" evidence="10">
    <location>
        <begin position="95"/>
        <end position="113"/>
    </location>
</feature>
<feature type="transmembrane region" description="Helical" evidence="10">
    <location>
        <begin position="232"/>
        <end position="253"/>
    </location>
</feature>
<evidence type="ECO:0000256" key="10">
    <source>
        <dbReference type="SAM" id="Phobius"/>
    </source>
</evidence>
<comment type="subcellular location">
    <subcellularLocation>
        <location evidence="1">Cell membrane</location>
        <topology evidence="1">Multi-pass membrane protein</topology>
    </subcellularLocation>
</comment>
<dbReference type="PRINTS" id="PR00237">
    <property type="entry name" value="GPCRRHODOPSN"/>
</dbReference>
<dbReference type="Proteomes" id="UP000824782">
    <property type="component" value="Unassembled WGS sequence"/>
</dbReference>
<name>A0AAV6ZTV1_ENGPU</name>
<dbReference type="PANTHER" id="PTHR26452">
    <property type="entry name" value="OLFACTORY RECEPTOR"/>
    <property type="match status" value="1"/>
</dbReference>
<feature type="transmembrane region" description="Helical" evidence="10">
    <location>
        <begin position="197"/>
        <end position="220"/>
    </location>
</feature>
<evidence type="ECO:0000259" key="11">
    <source>
        <dbReference type="PROSITE" id="PS50262"/>
    </source>
</evidence>
<dbReference type="AlphaFoldDB" id="A0AAV6ZTV1"/>
<evidence type="ECO:0000256" key="7">
    <source>
        <dbReference type="ARBA" id="ARBA00023136"/>
    </source>
</evidence>
<dbReference type="InterPro" id="IPR000276">
    <property type="entry name" value="GPCR_Rhodpsn"/>
</dbReference>
<keyword evidence="5 10" id="KW-1133">Transmembrane helix</keyword>
<keyword evidence="2" id="KW-1003">Cell membrane</keyword>
<keyword evidence="4" id="KW-0552">Olfaction</keyword>
<dbReference type="GO" id="GO:0005886">
    <property type="term" value="C:plasma membrane"/>
    <property type="evidence" value="ECO:0007669"/>
    <property type="project" value="UniProtKB-SubCell"/>
</dbReference>
<dbReference type="InterPro" id="IPR017452">
    <property type="entry name" value="GPCR_Rhodpsn_7TM"/>
</dbReference>
<dbReference type="GO" id="GO:0004984">
    <property type="term" value="F:olfactory receptor activity"/>
    <property type="evidence" value="ECO:0007669"/>
    <property type="project" value="InterPro"/>
</dbReference>
<dbReference type="Gene3D" id="1.20.1070.10">
    <property type="entry name" value="Rhodopsin 7-helix transmembrane proteins"/>
    <property type="match status" value="1"/>
</dbReference>
<evidence type="ECO:0000256" key="4">
    <source>
        <dbReference type="ARBA" id="ARBA00022725"/>
    </source>
</evidence>
<sequence>MVTYFIIKGISDVPELQVLIFVLVLLIYLTVLAGNITLLLLVCLDSHLHTPMYFFLANLSIVDMTSSTVTLHKILLMFITGDNKMSYLACMAQSYMFGCLSGHGIFILTVMSYDRYVAICRPLNYHAMMNLKVCLLLASFCWIFGFLQVIPFIWLISEISCFSTNIIDHFYCDLVPFMEIACSDITVLGSLNIVQGMVIYIITPFLLISISYIFIIWTILKIRSSTRRRKAFYTCSSHLTVIILLYTSLILQYAIPDNGLGSKKLFSLFNTAMVPVLNPLIYSLKNKDVKMAFMRRIGKREVEIFHCKAETGT</sequence>
<reference evidence="12" key="1">
    <citation type="thesis" date="2020" institute="ProQuest LLC" country="789 East Eisenhower Parkway, Ann Arbor, MI, USA">
        <title>Comparative Genomics and Chromosome Evolution.</title>
        <authorList>
            <person name="Mudd A.B."/>
        </authorList>
    </citation>
    <scope>NUCLEOTIDE SEQUENCE</scope>
    <source>
        <strain evidence="12">237g6f4</strain>
        <tissue evidence="12">Blood</tissue>
    </source>
</reference>
<keyword evidence="8" id="KW-0675">Receptor</keyword>
<keyword evidence="6" id="KW-0297">G-protein coupled receptor</keyword>
<dbReference type="InterPro" id="IPR050516">
    <property type="entry name" value="Olfactory_GPCR"/>
</dbReference>
<evidence type="ECO:0000256" key="6">
    <source>
        <dbReference type="ARBA" id="ARBA00023040"/>
    </source>
</evidence>
<evidence type="ECO:0000313" key="12">
    <source>
        <dbReference type="EMBL" id="KAG8552807.1"/>
    </source>
</evidence>
<evidence type="ECO:0000256" key="3">
    <source>
        <dbReference type="ARBA" id="ARBA00022692"/>
    </source>
</evidence>
<dbReference type="EMBL" id="WNYA01000010">
    <property type="protein sequence ID" value="KAG8552807.1"/>
    <property type="molecule type" value="Genomic_DNA"/>
</dbReference>
<feature type="transmembrane region" description="Helical" evidence="10">
    <location>
        <begin position="265"/>
        <end position="284"/>
    </location>
</feature>
<feature type="transmembrane region" description="Helical" evidence="10">
    <location>
        <begin position="18"/>
        <end position="41"/>
    </location>
</feature>
<keyword evidence="4" id="KW-0716">Sensory transduction</keyword>
<dbReference type="Pfam" id="PF13853">
    <property type="entry name" value="7tm_4"/>
    <property type="match status" value="1"/>
</dbReference>
<evidence type="ECO:0000256" key="2">
    <source>
        <dbReference type="ARBA" id="ARBA00022475"/>
    </source>
</evidence>
<evidence type="ECO:0000256" key="8">
    <source>
        <dbReference type="ARBA" id="ARBA00023170"/>
    </source>
</evidence>
<keyword evidence="13" id="KW-1185">Reference proteome</keyword>
<accession>A0AAV6ZTV1</accession>
<organism evidence="12 13">
    <name type="scientific">Engystomops pustulosus</name>
    <name type="common">Tungara frog</name>
    <name type="synonym">Physalaemus pustulosus</name>
    <dbReference type="NCBI Taxonomy" id="76066"/>
    <lineage>
        <taxon>Eukaryota</taxon>
        <taxon>Metazoa</taxon>
        <taxon>Chordata</taxon>
        <taxon>Craniata</taxon>
        <taxon>Vertebrata</taxon>
        <taxon>Euteleostomi</taxon>
        <taxon>Amphibia</taxon>
        <taxon>Batrachia</taxon>
        <taxon>Anura</taxon>
        <taxon>Neobatrachia</taxon>
        <taxon>Hyloidea</taxon>
        <taxon>Leptodactylidae</taxon>
        <taxon>Leiuperinae</taxon>
        <taxon>Engystomops</taxon>
    </lineage>
</organism>
<dbReference type="SUPFAM" id="SSF81321">
    <property type="entry name" value="Family A G protein-coupled receptor-like"/>
    <property type="match status" value="1"/>
</dbReference>
<protein>
    <recommendedName>
        <fullName evidence="11">G-protein coupled receptors family 1 profile domain-containing protein</fullName>
    </recommendedName>
</protein>
<dbReference type="InterPro" id="IPR000725">
    <property type="entry name" value="Olfact_rcpt"/>
</dbReference>
<dbReference type="PROSITE" id="PS50262">
    <property type="entry name" value="G_PROTEIN_RECEP_F1_2"/>
    <property type="match status" value="1"/>
</dbReference>
<evidence type="ECO:0000256" key="5">
    <source>
        <dbReference type="ARBA" id="ARBA00022989"/>
    </source>
</evidence>
<feature type="domain" description="G-protein coupled receptors family 1 profile" evidence="11">
    <location>
        <begin position="34"/>
        <end position="282"/>
    </location>
</feature>
<comment type="caution">
    <text evidence="12">The sequence shown here is derived from an EMBL/GenBank/DDBJ whole genome shotgun (WGS) entry which is preliminary data.</text>
</comment>
<evidence type="ECO:0000256" key="9">
    <source>
        <dbReference type="ARBA" id="ARBA00023224"/>
    </source>
</evidence>
<feature type="transmembrane region" description="Helical" evidence="10">
    <location>
        <begin position="53"/>
        <end position="75"/>
    </location>
</feature>
<proteinExistence type="predicted"/>
<feature type="transmembrane region" description="Helical" evidence="10">
    <location>
        <begin position="133"/>
        <end position="156"/>
    </location>
</feature>
<gene>
    <name evidence="12" type="ORF">GDO81_003079</name>
</gene>